<keyword evidence="2" id="KW-0503">Monooxygenase</keyword>
<dbReference type="Pfam" id="PF04896">
    <property type="entry name" value="AmoC"/>
    <property type="match status" value="1"/>
</dbReference>
<organism evidence="2 3">
    <name type="scientific">Methyloglobulus morosus KoM1</name>
    <dbReference type="NCBI Taxonomy" id="1116472"/>
    <lineage>
        <taxon>Bacteria</taxon>
        <taxon>Pseudomonadati</taxon>
        <taxon>Pseudomonadota</taxon>
        <taxon>Gammaproteobacteria</taxon>
        <taxon>Methylococcales</taxon>
        <taxon>Methylococcaceae</taxon>
        <taxon>Methyloglobulus</taxon>
    </lineage>
</organism>
<feature type="transmembrane region" description="Helical" evidence="1">
    <location>
        <begin position="183"/>
        <end position="203"/>
    </location>
</feature>
<evidence type="ECO:0000313" key="3">
    <source>
        <dbReference type="Proteomes" id="UP000017842"/>
    </source>
</evidence>
<protein>
    <submittedName>
        <fullName evidence="2">Methane monooxygenase/ammonia monooxygenase, subunit C</fullName>
    </submittedName>
</protein>
<dbReference type="NCBIfam" id="TIGR03078">
    <property type="entry name" value="CH4_NH3mon_ox_C"/>
    <property type="match status" value="1"/>
</dbReference>
<dbReference type="CDD" id="cd19412">
    <property type="entry name" value="pMMO-AMO_C"/>
    <property type="match status" value="1"/>
</dbReference>
<feature type="transmembrane region" description="Helical" evidence="1">
    <location>
        <begin position="28"/>
        <end position="49"/>
    </location>
</feature>
<reference evidence="2 3" key="1">
    <citation type="journal article" date="2013" name="Genome Announc.">
        <title>Draft Genome Sequence of the Methanotrophic Gammaproteobacterium Methyloglobulus morosus DSM 22980 Strain KoM1.</title>
        <authorList>
            <person name="Poehlein A."/>
            <person name="Deutzmann J.S."/>
            <person name="Daniel R."/>
            <person name="Simeonova D.D."/>
        </authorList>
    </citation>
    <scope>NUCLEOTIDE SEQUENCE [LARGE SCALE GENOMIC DNA]</scope>
    <source>
        <strain evidence="2 3">KoM1</strain>
    </source>
</reference>
<keyword evidence="1" id="KW-1133">Transmembrane helix</keyword>
<gene>
    <name evidence="2" type="ORF">MGMO_167c00090</name>
</gene>
<dbReference type="OrthoDB" id="184526at2"/>
<dbReference type="eggNOG" id="ENOG502Z9T7">
    <property type="taxonomic scope" value="Bacteria"/>
</dbReference>
<keyword evidence="1" id="KW-0812">Transmembrane</keyword>
<dbReference type="STRING" id="1116472.MGMO_167c00090"/>
<feature type="transmembrane region" description="Helical" evidence="1">
    <location>
        <begin position="150"/>
        <end position="171"/>
    </location>
</feature>
<dbReference type="AlphaFoldDB" id="V5BS34"/>
<keyword evidence="1" id="KW-0472">Membrane</keyword>
<feature type="transmembrane region" description="Helical" evidence="1">
    <location>
        <begin position="223"/>
        <end position="244"/>
    </location>
</feature>
<dbReference type="InterPro" id="IPR006980">
    <property type="entry name" value="NH3_CH4_mOase_C"/>
</dbReference>
<accession>V5BS34</accession>
<dbReference type="InterPro" id="IPR023349">
    <property type="entry name" value="NH3_CH4_mOase_C_sf"/>
</dbReference>
<feature type="transmembrane region" description="Helical" evidence="1">
    <location>
        <begin position="111"/>
        <end position="130"/>
    </location>
</feature>
<dbReference type="RefSeq" id="WP_023496395.1">
    <property type="nucleotide sequence ID" value="NZ_AYLO01000152.1"/>
</dbReference>
<dbReference type="NCBIfam" id="NF041641">
    <property type="entry name" value="AmoC_BACT"/>
    <property type="match status" value="1"/>
</dbReference>
<dbReference type="EMBL" id="AYLO01000152">
    <property type="protein sequence ID" value="ESS67388.1"/>
    <property type="molecule type" value="Genomic_DNA"/>
</dbReference>
<dbReference type="PATRIC" id="fig|1116472.3.peg.3787"/>
<feature type="transmembrane region" description="Helical" evidence="1">
    <location>
        <begin position="69"/>
        <end position="90"/>
    </location>
</feature>
<dbReference type="Proteomes" id="UP000017842">
    <property type="component" value="Unassembled WGS sequence"/>
</dbReference>
<dbReference type="GO" id="GO:0004497">
    <property type="term" value="F:monooxygenase activity"/>
    <property type="evidence" value="ECO:0007669"/>
    <property type="project" value="UniProtKB-KW"/>
</dbReference>
<comment type="caution">
    <text evidence="2">The sequence shown here is derived from an EMBL/GenBank/DDBJ whole genome shotgun (WGS) entry which is preliminary data.</text>
</comment>
<keyword evidence="3" id="KW-1185">Reference proteome</keyword>
<evidence type="ECO:0000256" key="1">
    <source>
        <dbReference type="SAM" id="Phobius"/>
    </source>
</evidence>
<keyword evidence="2" id="KW-0560">Oxidoreductase</keyword>
<proteinExistence type="predicted"/>
<name>V5BS34_9GAMM</name>
<evidence type="ECO:0000313" key="2">
    <source>
        <dbReference type="EMBL" id="ESS67388.1"/>
    </source>
</evidence>
<dbReference type="Gene3D" id="1.20.1050.50">
    <property type="entry name" value="Particulate methane monooxygenase subunit c2. Chain: C"/>
    <property type="match status" value="1"/>
</dbReference>
<sequence>MSTQASEIKANLSANPNQYWYLRDGYKYGLALLAVCAMYVGIRLYQGAYAMDTGLDSTMPIFDVYWRRLFYIEITLEVIFAIAVASYLWLTRDKQMQNLSTREEITRYFTFIMWGGVYGMAVYWAGSYFGEQDNAWHQAAVRDTPFTPNHIVVFYLGFPLYTILGMGLWLYARTRLPLYVDKISVPLTLAVVGPFMLLPSVGYNEWGHTFWFREELFASPVHYGFVISVWFALALEGTILQIIARMSVLLDKFALENQ</sequence>